<proteinExistence type="inferred from homology"/>
<dbReference type="GO" id="GO:0004672">
    <property type="term" value="F:protein kinase activity"/>
    <property type="evidence" value="ECO:0007669"/>
    <property type="project" value="InterPro"/>
</dbReference>
<dbReference type="Pfam" id="PF00069">
    <property type="entry name" value="Pkinase"/>
    <property type="match status" value="1"/>
</dbReference>
<dbReference type="WBParaSite" id="scf7180000422920.g9839">
    <property type="protein sequence ID" value="scf7180000422920.g9839"/>
    <property type="gene ID" value="scf7180000422920.g9839"/>
</dbReference>
<evidence type="ECO:0000256" key="2">
    <source>
        <dbReference type="ARBA" id="ARBA00022898"/>
    </source>
</evidence>
<dbReference type="Gene3D" id="3.40.640.10">
    <property type="entry name" value="Type I PLP-dependent aspartate aminotransferase-like (Major domain)"/>
    <property type="match status" value="1"/>
</dbReference>
<dbReference type="InterPro" id="IPR011009">
    <property type="entry name" value="Kinase-like_dom_sf"/>
</dbReference>
<dbReference type="SUPFAM" id="SSF53383">
    <property type="entry name" value="PLP-dependent transferases"/>
    <property type="match status" value="1"/>
</dbReference>
<keyword evidence="5" id="KW-1185">Reference proteome</keyword>
<reference evidence="6" key="1">
    <citation type="submission" date="2022-11" db="UniProtKB">
        <authorList>
            <consortium name="WormBaseParasite"/>
        </authorList>
    </citation>
    <scope>IDENTIFICATION</scope>
</reference>
<feature type="domain" description="Protein kinase" evidence="4">
    <location>
        <begin position="480"/>
        <end position="751"/>
    </location>
</feature>
<name>A0A915P3B4_9BILA</name>
<keyword evidence="2" id="KW-0663">Pyridoxal phosphate</keyword>
<feature type="compositionally biased region" description="Basic and acidic residues" evidence="3">
    <location>
        <begin position="379"/>
        <end position="389"/>
    </location>
</feature>
<dbReference type="GO" id="GO:0006572">
    <property type="term" value="P:L-tyrosine catabolic process"/>
    <property type="evidence" value="ECO:0007669"/>
    <property type="project" value="TreeGrafter"/>
</dbReference>
<dbReference type="PANTHER" id="PTHR45744">
    <property type="entry name" value="TYROSINE AMINOTRANSFERASE"/>
    <property type="match status" value="1"/>
</dbReference>
<dbReference type="Gene3D" id="1.10.510.10">
    <property type="entry name" value="Transferase(Phosphotransferase) domain 1"/>
    <property type="match status" value="1"/>
</dbReference>
<dbReference type="Pfam" id="PF00155">
    <property type="entry name" value="Aminotran_1_2"/>
    <property type="match status" value="1"/>
</dbReference>
<dbReference type="AlphaFoldDB" id="A0A915P3B4"/>
<dbReference type="SMART" id="SM00220">
    <property type="entry name" value="S_TKc"/>
    <property type="match status" value="1"/>
</dbReference>
<evidence type="ECO:0000256" key="3">
    <source>
        <dbReference type="SAM" id="MobiDB-lite"/>
    </source>
</evidence>
<dbReference type="GO" id="GO:0030170">
    <property type="term" value="F:pyridoxal phosphate binding"/>
    <property type="evidence" value="ECO:0007669"/>
    <property type="project" value="InterPro"/>
</dbReference>
<feature type="compositionally biased region" description="Polar residues" evidence="3">
    <location>
        <begin position="282"/>
        <end position="305"/>
    </location>
</feature>
<dbReference type="GO" id="GO:0004838">
    <property type="term" value="F:L-tyrosine-2-oxoglutarate transaminase activity"/>
    <property type="evidence" value="ECO:0007669"/>
    <property type="project" value="TreeGrafter"/>
</dbReference>
<dbReference type="InterPro" id="IPR000719">
    <property type="entry name" value="Prot_kinase_dom"/>
</dbReference>
<dbReference type="CDD" id="cd00609">
    <property type="entry name" value="AAT_like"/>
    <property type="match status" value="1"/>
</dbReference>
<dbReference type="InterPro" id="IPR004838">
    <property type="entry name" value="NHTrfase_class1_PyrdxlP-BS"/>
</dbReference>
<dbReference type="GO" id="GO:0006559">
    <property type="term" value="P:L-phenylalanine catabolic process"/>
    <property type="evidence" value="ECO:0007669"/>
    <property type="project" value="TreeGrafter"/>
</dbReference>
<dbReference type="Gene3D" id="3.30.200.20">
    <property type="entry name" value="Phosphorylase Kinase, domain 1"/>
    <property type="match status" value="1"/>
</dbReference>
<evidence type="ECO:0000259" key="4">
    <source>
        <dbReference type="PROSITE" id="PS50011"/>
    </source>
</evidence>
<evidence type="ECO:0000256" key="1">
    <source>
        <dbReference type="ARBA" id="ARBA00007441"/>
    </source>
</evidence>
<dbReference type="Proteomes" id="UP000887560">
    <property type="component" value="Unplaced"/>
</dbReference>
<evidence type="ECO:0000313" key="6">
    <source>
        <dbReference type="WBParaSite" id="scf7180000422920.g9839"/>
    </source>
</evidence>
<dbReference type="InterPro" id="IPR015424">
    <property type="entry name" value="PyrdxlP-dep_Trfase"/>
</dbReference>
<dbReference type="PANTHER" id="PTHR45744:SF2">
    <property type="entry name" value="TYROSINE AMINOTRANSFERASE"/>
    <property type="match status" value="1"/>
</dbReference>
<accession>A0A915P3B4</accession>
<dbReference type="Gene3D" id="3.90.1150.10">
    <property type="entry name" value="Aspartate Aminotransferase, domain 1"/>
    <property type="match status" value="1"/>
</dbReference>
<comment type="similarity">
    <text evidence="1">Belongs to the class-I pyridoxal-phosphate-dependent aminotransferase family.</text>
</comment>
<dbReference type="PROSITE" id="PS50011">
    <property type="entry name" value="PROTEIN_KINASE_DOM"/>
    <property type="match status" value="1"/>
</dbReference>
<feature type="region of interest" description="Disordered" evidence="3">
    <location>
        <begin position="278"/>
        <end position="305"/>
    </location>
</feature>
<dbReference type="InterPro" id="IPR015421">
    <property type="entry name" value="PyrdxlP-dep_Trfase_major"/>
</dbReference>
<organism evidence="5 6">
    <name type="scientific">Meloidogyne floridensis</name>
    <dbReference type="NCBI Taxonomy" id="298350"/>
    <lineage>
        <taxon>Eukaryota</taxon>
        <taxon>Metazoa</taxon>
        <taxon>Ecdysozoa</taxon>
        <taxon>Nematoda</taxon>
        <taxon>Chromadorea</taxon>
        <taxon>Rhabditida</taxon>
        <taxon>Tylenchina</taxon>
        <taxon>Tylenchomorpha</taxon>
        <taxon>Tylenchoidea</taxon>
        <taxon>Meloidogynidae</taxon>
        <taxon>Meloidogyninae</taxon>
        <taxon>Meloidogyne</taxon>
    </lineage>
</organism>
<dbReference type="InterPro" id="IPR015422">
    <property type="entry name" value="PyrdxlP-dep_Trfase_small"/>
</dbReference>
<dbReference type="PROSITE" id="PS00105">
    <property type="entry name" value="AA_TRANSFER_CLASS_1"/>
    <property type="match status" value="1"/>
</dbReference>
<protein>
    <submittedName>
        <fullName evidence="6">Protein kinase domain-containing protein</fullName>
    </submittedName>
</protein>
<dbReference type="SUPFAM" id="SSF56112">
    <property type="entry name" value="Protein kinase-like (PK-like)"/>
    <property type="match status" value="1"/>
</dbReference>
<feature type="region of interest" description="Disordered" evidence="3">
    <location>
        <begin position="364"/>
        <end position="429"/>
    </location>
</feature>
<dbReference type="GO" id="GO:0005524">
    <property type="term" value="F:ATP binding"/>
    <property type="evidence" value="ECO:0007669"/>
    <property type="project" value="InterPro"/>
</dbReference>
<evidence type="ECO:0000313" key="5">
    <source>
        <dbReference type="Proteomes" id="UP000887560"/>
    </source>
</evidence>
<dbReference type="InterPro" id="IPR004839">
    <property type="entry name" value="Aminotransferase_I/II_large"/>
</dbReference>
<sequence>MDDKGLIDLAHLESLIDSQTRAIIVNNPSNPTGVIPIIADEIYGDLVYGEGARFHPMATLSPHVPIITCDGIGKRYLVPGWRLGWLIVHDRCGGVLSEIKKGIVALSQKIVGPCALIQGALPSILRDTPSEFFDNTKKLLASNASTVYDKLSRVPGLRPLRPQGAMYMMVGFEPSLFGDETKFVRGLISEESVYCLPGSAFSLPNWFRLVLAFPNETTTEACERIAAYCTRHLRPCIKMSSKEEINQNYCWQLAENTNESSSPSSTQIRPFSASVCCRPASRRSTPTTKTISSAMGSPRPNRQSIGNHSPLHVAAIFARTARAAIGSATGSDSGLIRDESVRLFMNSDEVFKAWEENMKINPEEKEINNGGQGVRKNASLHEKRNEAKNGTKTMRSKKMQRTLSTNIISNEFEKEDNEDEKESSMSPAEIKKFRSLSQNQKIIINNDDAFTDEKLGYNSSDIIVGTALEIKKVSLENDYKIIGGKINDGKFGNNLVIKNIIAEHKQSRQQIALKFFARPQTKLNNFLREYEVSRFLCAHPNIVDTFDGCFEANDESAFFFAQEPIICNFQTLRDLLNANPGGLGENATKAIIGKILAALEFIHSKCFVYRAIKAENVLIGDPGKFTRVKLTEFGKVQPVDSVIRHAELVGSYHPPELCERVPNESYSVTKQTDIWAIGILIAYCMKGKFPWQKATIMCKPFYEWDQWIKRKAVQQPKYWDSFPDKAMRMFKHSLNPKPKERWDVKEIRKFIEKERLSKNKNSSDDAVYYPDEGIGSKMLEISGKQSKKTSTIGQWINNTLNTMSEISEQVVSARDDD</sequence>